<evidence type="ECO:0000256" key="3">
    <source>
        <dbReference type="ARBA" id="ARBA00022771"/>
    </source>
</evidence>
<organism evidence="7 8">
    <name type="scientific">Rotaria sordida</name>
    <dbReference type="NCBI Taxonomy" id="392033"/>
    <lineage>
        <taxon>Eukaryota</taxon>
        <taxon>Metazoa</taxon>
        <taxon>Spiralia</taxon>
        <taxon>Gnathifera</taxon>
        <taxon>Rotifera</taxon>
        <taxon>Eurotatoria</taxon>
        <taxon>Bdelloidea</taxon>
        <taxon>Philodinida</taxon>
        <taxon>Philodinidae</taxon>
        <taxon>Rotaria</taxon>
    </lineage>
</organism>
<proteinExistence type="predicted"/>
<dbReference type="GO" id="GO:0008270">
    <property type="term" value="F:zinc ion binding"/>
    <property type="evidence" value="ECO:0007669"/>
    <property type="project" value="UniProtKB-KW"/>
</dbReference>
<feature type="compositionally biased region" description="Polar residues" evidence="6">
    <location>
        <begin position="107"/>
        <end position="119"/>
    </location>
</feature>
<accession>A0A815PSI8</accession>
<dbReference type="InterPro" id="IPR052035">
    <property type="entry name" value="ZnF_BED_domain_contain"/>
</dbReference>
<name>A0A815PSI8_9BILA</name>
<dbReference type="AlphaFoldDB" id="A0A815PSI8"/>
<feature type="compositionally biased region" description="Basic and acidic residues" evidence="6">
    <location>
        <begin position="411"/>
        <end position="423"/>
    </location>
</feature>
<feature type="compositionally biased region" description="Polar residues" evidence="6">
    <location>
        <begin position="1"/>
        <end position="11"/>
    </location>
</feature>
<dbReference type="PANTHER" id="PTHR46481:SF10">
    <property type="entry name" value="ZINC FINGER BED DOMAIN-CONTAINING PROTEIN 39"/>
    <property type="match status" value="1"/>
</dbReference>
<dbReference type="EMBL" id="CAJNOO010006681">
    <property type="protein sequence ID" value="CAF1452542.1"/>
    <property type="molecule type" value="Genomic_DNA"/>
</dbReference>
<evidence type="ECO:0000256" key="4">
    <source>
        <dbReference type="ARBA" id="ARBA00022833"/>
    </source>
</evidence>
<evidence type="ECO:0000256" key="5">
    <source>
        <dbReference type="ARBA" id="ARBA00023242"/>
    </source>
</evidence>
<comment type="subcellular location">
    <subcellularLocation>
        <location evidence="1">Nucleus</location>
    </subcellularLocation>
</comment>
<protein>
    <submittedName>
        <fullName evidence="7">Uncharacterized protein</fullName>
    </submittedName>
</protein>
<feature type="compositionally biased region" description="Polar residues" evidence="6">
    <location>
        <begin position="20"/>
        <end position="42"/>
    </location>
</feature>
<dbReference type="Proteomes" id="UP000663882">
    <property type="component" value="Unassembled WGS sequence"/>
</dbReference>
<evidence type="ECO:0000313" key="8">
    <source>
        <dbReference type="Proteomes" id="UP000663882"/>
    </source>
</evidence>
<keyword evidence="2" id="KW-0479">Metal-binding</keyword>
<keyword evidence="3" id="KW-0863">Zinc-finger</keyword>
<evidence type="ECO:0000256" key="6">
    <source>
        <dbReference type="SAM" id="MobiDB-lite"/>
    </source>
</evidence>
<dbReference type="InterPro" id="IPR012337">
    <property type="entry name" value="RNaseH-like_sf"/>
</dbReference>
<dbReference type="OrthoDB" id="10034647at2759"/>
<dbReference type="PANTHER" id="PTHR46481">
    <property type="entry name" value="ZINC FINGER BED DOMAIN-CONTAINING PROTEIN 4"/>
    <property type="match status" value="1"/>
</dbReference>
<evidence type="ECO:0000256" key="1">
    <source>
        <dbReference type="ARBA" id="ARBA00004123"/>
    </source>
</evidence>
<dbReference type="SUPFAM" id="SSF53098">
    <property type="entry name" value="Ribonuclease H-like"/>
    <property type="match status" value="1"/>
</dbReference>
<gene>
    <name evidence="7" type="ORF">RFH988_LOCUS36819</name>
</gene>
<reference evidence="7" key="1">
    <citation type="submission" date="2021-02" db="EMBL/GenBank/DDBJ databases">
        <authorList>
            <person name="Nowell W R."/>
        </authorList>
    </citation>
    <scope>NUCLEOTIDE SEQUENCE</scope>
</reference>
<feature type="region of interest" description="Disordered" evidence="6">
    <location>
        <begin position="1"/>
        <end position="61"/>
    </location>
</feature>
<keyword evidence="4" id="KW-0862">Zinc</keyword>
<sequence>MSSRSSSNLTPRITRKLYPGSSSPSTTQRYSFRRSSTPTISDQNSKIQKVKTKKKNSTSSSITRIGKLFNTATIDDKSSDEQMDNNSQLIATNNSDEEINDEIQIQNQPRQRLDSTASNKTEEPKVQKRTTRMTMEDVLKHFTKIKNGLKCNLCVNSRKTFALNAISDSNLRRHLGGVHGLKEYLYPSQLQNYQPKNKLISTKLKQQLDKAAVQAIYVDSRSLNDFEKPGMAKFLKIAVPGYKRPTRKTVRRHLESLYKSYRAKLKNQLPEISDIGITCDVWKSSTRAYYICITAHYTDEQYRSKSFVLAFRRFLGSHTKERLQLFILNEIKKLNIEKKVRGITTDNGPDIRAATSNIGLGFRLSCVVHLLNSTVKNGLWLHKIPKTKKKSASSSVNDQEQEEDDVVSIADSKDIPDEFLNGKEEEEMAEQEEKQVVGEGTEGEGAKGEGTEGEGTEGEGTEGEGTEGEGAEGEGAEGEEEEGEEEETEELLTSSSSSSDDEIEDSSSTSNSMDQAEQILINTADLLYEEFIKKCEDNDTMLLSTIHSLLKRVRAVINFIRQSSVLDRYVKKHIELKVQEYNNSLPPDQKDKQVKYKDVVIDFEIRWNTTYFMLKRFLFFSSIITSITQNPSNDIGIKPIQYERLKRLAFSRIDWSILMGMKNVLKAFRDATVLLSGRKYATLGISYFVIAGLKQYLTTIDDNELFENLLKKHLLSKFDYYFGCKFISIQQTQASLICAFLDPALYIYLSNDSAELEKAEKLVLQRAEFHRNLRQSRLHSTKVPLTTASNSVVSKKQEQHSQQHMPLSSLNNFLKTCGVQNIFESTPSFKTNDDISVKEQISIYVANVKNVPRFETFWIKYGTQLPDLNSVINIWLYK</sequence>
<comment type="caution">
    <text evidence="7">The sequence shown here is derived from an EMBL/GenBank/DDBJ whole genome shotgun (WGS) entry which is preliminary data.</text>
</comment>
<feature type="region of interest" description="Disordered" evidence="6">
    <location>
        <begin position="107"/>
        <end position="131"/>
    </location>
</feature>
<evidence type="ECO:0000313" key="7">
    <source>
        <dbReference type="EMBL" id="CAF1452542.1"/>
    </source>
</evidence>
<dbReference type="GO" id="GO:0005634">
    <property type="term" value="C:nucleus"/>
    <property type="evidence" value="ECO:0007669"/>
    <property type="project" value="UniProtKB-SubCell"/>
</dbReference>
<feature type="compositionally biased region" description="Acidic residues" evidence="6">
    <location>
        <begin position="451"/>
        <end position="490"/>
    </location>
</feature>
<feature type="region of interest" description="Disordered" evidence="6">
    <location>
        <begin position="389"/>
        <end position="515"/>
    </location>
</feature>
<keyword evidence="5" id="KW-0539">Nucleus</keyword>
<evidence type="ECO:0000256" key="2">
    <source>
        <dbReference type="ARBA" id="ARBA00022723"/>
    </source>
</evidence>